<feature type="domain" description="EamA" evidence="8">
    <location>
        <begin position="192"/>
        <end position="330"/>
    </location>
</feature>
<feature type="transmembrane region" description="Helical" evidence="6">
    <location>
        <begin position="190"/>
        <end position="210"/>
    </location>
</feature>
<feature type="transmembrane region" description="Helical" evidence="6">
    <location>
        <begin position="74"/>
        <end position="97"/>
    </location>
</feature>
<feature type="domain" description="EamA" evidence="8">
    <location>
        <begin position="16"/>
        <end position="153"/>
    </location>
</feature>
<organism evidence="9 10">
    <name type="scientific">Ziziphus jujuba</name>
    <name type="common">Chinese jujube</name>
    <name type="synonym">Ziziphus sativa</name>
    <dbReference type="NCBI Taxonomy" id="326968"/>
    <lineage>
        <taxon>Eukaryota</taxon>
        <taxon>Viridiplantae</taxon>
        <taxon>Streptophyta</taxon>
        <taxon>Embryophyta</taxon>
        <taxon>Tracheophyta</taxon>
        <taxon>Spermatophyta</taxon>
        <taxon>Magnoliopsida</taxon>
        <taxon>eudicotyledons</taxon>
        <taxon>Gunneridae</taxon>
        <taxon>Pentapetalae</taxon>
        <taxon>rosids</taxon>
        <taxon>fabids</taxon>
        <taxon>Rosales</taxon>
        <taxon>Rhamnaceae</taxon>
        <taxon>Paliureae</taxon>
        <taxon>Ziziphus</taxon>
    </lineage>
</organism>
<dbReference type="GeneID" id="107418442"/>
<keyword evidence="9" id="KW-1185">Reference proteome</keyword>
<feature type="transmembrane region" description="Helical" evidence="6">
    <location>
        <begin position="135"/>
        <end position="155"/>
    </location>
</feature>
<accession>A0ABM3IIT9</accession>
<evidence type="ECO:0000256" key="3">
    <source>
        <dbReference type="ARBA" id="ARBA00022692"/>
    </source>
</evidence>
<proteinExistence type="inferred from homology"/>
<feature type="transmembrane region" description="Helical" evidence="6">
    <location>
        <begin position="262"/>
        <end position="280"/>
    </location>
</feature>
<dbReference type="Pfam" id="PF00892">
    <property type="entry name" value="EamA"/>
    <property type="match status" value="2"/>
</dbReference>
<evidence type="ECO:0000256" key="1">
    <source>
        <dbReference type="ARBA" id="ARBA00004141"/>
    </source>
</evidence>
<keyword evidence="5 6" id="KW-0472">Membrane</keyword>
<reference evidence="9" key="1">
    <citation type="submission" date="2025-05" db="UniProtKB">
        <authorList>
            <consortium name="RefSeq"/>
        </authorList>
    </citation>
    <scope>NUCLEOTIDE SEQUENCE [LARGE SCALE GENOMIC DNA]</scope>
</reference>
<feature type="transmembrane region" description="Helical" evidence="6">
    <location>
        <begin position="287"/>
        <end position="307"/>
    </location>
</feature>
<comment type="similarity">
    <text evidence="2 6">Belongs to the drug/metabolite transporter (DMT) superfamily. Plant drug/metabolite exporter (P-DME) (TC 2.A.7.4) family.</text>
</comment>
<evidence type="ECO:0000256" key="5">
    <source>
        <dbReference type="ARBA" id="ARBA00023136"/>
    </source>
</evidence>
<dbReference type="RefSeq" id="XP_048329358.2">
    <property type="nucleotide sequence ID" value="XM_048473401.2"/>
</dbReference>
<dbReference type="Proteomes" id="UP001652623">
    <property type="component" value="Chromosome 2"/>
</dbReference>
<comment type="subcellular location">
    <subcellularLocation>
        <location evidence="1 6">Membrane</location>
        <topology evidence="1 6">Multi-pass membrane protein</topology>
    </subcellularLocation>
</comment>
<dbReference type="InterPro" id="IPR037185">
    <property type="entry name" value="EmrE-like"/>
</dbReference>
<evidence type="ECO:0000256" key="6">
    <source>
        <dbReference type="RuleBase" id="RU363077"/>
    </source>
</evidence>
<keyword evidence="4 6" id="KW-1133">Transmembrane helix</keyword>
<evidence type="ECO:0000256" key="7">
    <source>
        <dbReference type="SAM" id="MobiDB-lite"/>
    </source>
</evidence>
<evidence type="ECO:0000256" key="2">
    <source>
        <dbReference type="ARBA" id="ARBA00007635"/>
    </source>
</evidence>
<feature type="transmembrane region" description="Helical" evidence="6">
    <location>
        <begin position="42"/>
        <end position="62"/>
    </location>
</feature>
<feature type="transmembrane region" description="Helical" evidence="6">
    <location>
        <begin position="103"/>
        <end position="123"/>
    </location>
</feature>
<dbReference type="PANTHER" id="PTHR31218">
    <property type="entry name" value="WAT1-RELATED PROTEIN"/>
    <property type="match status" value="1"/>
</dbReference>
<evidence type="ECO:0000313" key="10">
    <source>
        <dbReference type="RefSeq" id="XP_048329358.2"/>
    </source>
</evidence>
<reference evidence="10" key="2">
    <citation type="submission" date="2025-08" db="UniProtKB">
        <authorList>
            <consortium name="RefSeq"/>
        </authorList>
    </citation>
    <scope>IDENTIFICATION</scope>
    <source>
        <tissue evidence="10">Seedling</tissue>
    </source>
</reference>
<feature type="transmembrane region" description="Helical" evidence="6">
    <location>
        <begin position="222"/>
        <end position="242"/>
    </location>
</feature>
<dbReference type="InterPro" id="IPR000620">
    <property type="entry name" value="EamA_dom"/>
</dbReference>
<feature type="compositionally biased region" description="Polar residues" evidence="7">
    <location>
        <begin position="349"/>
        <end position="363"/>
    </location>
</feature>
<dbReference type="SUPFAM" id="SSF103481">
    <property type="entry name" value="Multidrug resistance efflux transporter EmrE"/>
    <property type="match status" value="2"/>
</dbReference>
<evidence type="ECO:0000313" key="9">
    <source>
        <dbReference type="Proteomes" id="UP001652623"/>
    </source>
</evidence>
<feature type="region of interest" description="Disordered" evidence="7">
    <location>
        <begin position="342"/>
        <end position="363"/>
    </location>
</feature>
<sequence length="363" mass="39518">MGMKWWLMELAPLAAMVMVQFMGVGLTTISKAALSKGMSRPVFVVYSNALATLILIPYALIFERNKRPPLNFNILCKFFLLSLAGITVMQNCVFAGLDYSSPTLSSAMSNLIPAFIFSLAVIFRMEKLDLRNSRSLIKILGTLVSISGALIIVLYKGPQIGTMQVPSTENTNPSSKPSFSVMLLETTNNWVIGGLFFTIACLSNSIAVISQAAILKEYPSEMTVVSFYCLFGTIQCAAFTLIAERNPNAWRFTPDIELISVLYSGITGSVLTSCLVIWSIKKKGPLFVSLFGPLGIAISALTSDIFLGENLHVGSVIGAVVIVIGFYGVIWAQWKGEKDEPHGVDKMESTLQKTPLLESQSPV</sequence>
<dbReference type="InterPro" id="IPR030184">
    <property type="entry name" value="WAT1-related"/>
</dbReference>
<feature type="transmembrane region" description="Helical" evidence="6">
    <location>
        <begin position="313"/>
        <end position="332"/>
    </location>
</feature>
<gene>
    <name evidence="10" type="primary">LOC107418442</name>
</gene>
<keyword evidence="3 6" id="KW-0812">Transmembrane</keyword>
<evidence type="ECO:0000256" key="4">
    <source>
        <dbReference type="ARBA" id="ARBA00022989"/>
    </source>
</evidence>
<name>A0ABM3IIT9_ZIZJJ</name>
<evidence type="ECO:0000259" key="8">
    <source>
        <dbReference type="Pfam" id="PF00892"/>
    </source>
</evidence>
<protein>
    <recommendedName>
        <fullName evidence="6">WAT1-related protein</fullName>
    </recommendedName>
</protein>